<evidence type="ECO:0000313" key="1">
    <source>
        <dbReference type="EMBL" id="KAK6632057.1"/>
    </source>
</evidence>
<dbReference type="EMBL" id="JAWJWF010000005">
    <property type="protein sequence ID" value="KAK6632057.1"/>
    <property type="molecule type" value="Genomic_DNA"/>
</dbReference>
<name>A0ABR1B0H3_POLSC</name>
<organism evidence="1 2">
    <name type="scientific">Polyplax serrata</name>
    <name type="common">Common mouse louse</name>
    <dbReference type="NCBI Taxonomy" id="468196"/>
    <lineage>
        <taxon>Eukaryota</taxon>
        <taxon>Metazoa</taxon>
        <taxon>Ecdysozoa</taxon>
        <taxon>Arthropoda</taxon>
        <taxon>Hexapoda</taxon>
        <taxon>Insecta</taxon>
        <taxon>Pterygota</taxon>
        <taxon>Neoptera</taxon>
        <taxon>Paraneoptera</taxon>
        <taxon>Psocodea</taxon>
        <taxon>Troctomorpha</taxon>
        <taxon>Phthiraptera</taxon>
        <taxon>Anoplura</taxon>
        <taxon>Polyplacidae</taxon>
        <taxon>Polyplax</taxon>
    </lineage>
</organism>
<protein>
    <submittedName>
        <fullName evidence="1">Uncharacterized protein</fullName>
    </submittedName>
</protein>
<accession>A0ABR1B0H3</accession>
<evidence type="ECO:0000313" key="2">
    <source>
        <dbReference type="Proteomes" id="UP001359485"/>
    </source>
</evidence>
<sequence>MGTVVCLPENVTKICGESAHWLIVRGNSRKYPNRKKGPEAGHVQPVTVKAAPLQSEVKVRESEEYEYKIIRLSSASDEDDRMGPEEERTQRQVHNYTASSCLAVRPMFSHPLYPGLDELSPNFIIVIKWDTSPPPSPLQVQLLLLRQPLEVSNGQLAVSPKTLALWRILAVALVLILEHYNDY</sequence>
<comment type="caution">
    <text evidence="1">The sequence shown here is derived from an EMBL/GenBank/DDBJ whole genome shotgun (WGS) entry which is preliminary data.</text>
</comment>
<proteinExistence type="predicted"/>
<gene>
    <name evidence="1" type="ORF">RUM44_007087</name>
</gene>
<reference evidence="1 2" key="1">
    <citation type="submission" date="2023-09" db="EMBL/GenBank/DDBJ databases">
        <title>Genomes of two closely related lineages of the louse Polyplax serrata with different host specificities.</title>
        <authorList>
            <person name="Martinu J."/>
            <person name="Tarabai H."/>
            <person name="Stefka J."/>
            <person name="Hypsa V."/>
        </authorList>
    </citation>
    <scope>NUCLEOTIDE SEQUENCE [LARGE SCALE GENOMIC DNA]</scope>
    <source>
        <strain evidence="1">98ZLc_SE</strain>
    </source>
</reference>
<keyword evidence="2" id="KW-1185">Reference proteome</keyword>
<dbReference type="Proteomes" id="UP001359485">
    <property type="component" value="Unassembled WGS sequence"/>
</dbReference>